<evidence type="ECO:0000313" key="2">
    <source>
        <dbReference type="Proteomes" id="UP000887116"/>
    </source>
</evidence>
<dbReference type="AlphaFoldDB" id="A0A8X6H4T2"/>
<name>A0A8X6H4T2_TRICU</name>
<sequence>MPLLPPDAMSSLDYRARHVCHSPPTSQPPFSLASCLKRIKGELVSTLLLSCSMDAFPEHLSSTVVPVTLP</sequence>
<organism evidence="1 2">
    <name type="scientific">Trichonephila clavata</name>
    <name type="common">Joro spider</name>
    <name type="synonym">Nephila clavata</name>
    <dbReference type="NCBI Taxonomy" id="2740835"/>
    <lineage>
        <taxon>Eukaryota</taxon>
        <taxon>Metazoa</taxon>
        <taxon>Ecdysozoa</taxon>
        <taxon>Arthropoda</taxon>
        <taxon>Chelicerata</taxon>
        <taxon>Arachnida</taxon>
        <taxon>Araneae</taxon>
        <taxon>Araneomorphae</taxon>
        <taxon>Entelegynae</taxon>
        <taxon>Araneoidea</taxon>
        <taxon>Nephilidae</taxon>
        <taxon>Trichonephila</taxon>
    </lineage>
</organism>
<dbReference type="EMBL" id="BMAO01017364">
    <property type="protein sequence ID" value="GFR15155.1"/>
    <property type="molecule type" value="Genomic_DNA"/>
</dbReference>
<accession>A0A8X6H4T2</accession>
<keyword evidence="2" id="KW-1185">Reference proteome</keyword>
<comment type="caution">
    <text evidence="1">The sequence shown here is derived from an EMBL/GenBank/DDBJ whole genome shotgun (WGS) entry which is preliminary data.</text>
</comment>
<dbReference type="Proteomes" id="UP000887116">
    <property type="component" value="Unassembled WGS sequence"/>
</dbReference>
<gene>
    <name evidence="1" type="ORF">TNCT_284161</name>
</gene>
<proteinExistence type="predicted"/>
<evidence type="ECO:0000313" key="1">
    <source>
        <dbReference type="EMBL" id="GFR15155.1"/>
    </source>
</evidence>
<reference evidence="1" key="1">
    <citation type="submission" date="2020-07" db="EMBL/GenBank/DDBJ databases">
        <title>Multicomponent nature underlies the extraordinary mechanical properties of spider dragline silk.</title>
        <authorList>
            <person name="Kono N."/>
            <person name="Nakamura H."/>
            <person name="Mori M."/>
            <person name="Yoshida Y."/>
            <person name="Ohtoshi R."/>
            <person name="Malay A.D."/>
            <person name="Moran D.A.P."/>
            <person name="Tomita M."/>
            <person name="Numata K."/>
            <person name="Arakawa K."/>
        </authorList>
    </citation>
    <scope>NUCLEOTIDE SEQUENCE</scope>
</reference>
<protein>
    <submittedName>
        <fullName evidence="1">Uncharacterized protein</fullName>
    </submittedName>
</protein>